<feature type="compositionally biased region" description="Basic and acidic residues" evidence="1">
    <location>
        <begin position="1"/>
        <end position="11"/>
    </location>
</feature>
<comment type="caution">
    <text evidence="3">The sequence shown here is derived from an EMBL/GenBank/DDBJ whole genome shotgun (WGS) entry which is preliminary data.</text>
</comment>
<evidence type="ECO:0000256" key="2">
    <source>
        <dbReference type="SAM" id="Phobius"/>
    </source>
</evidence>
<gene>
    <name evidence="3" type="ORF">H9729_02005</name>
</gene>
<reference evidence="3" key="1">
    <citation type="journal article" date="2021" name="PeerJ">
        <title>Extensive microbial diversity within the chicken gut microbiome revealed by metagenomics and culture.</title>
        <authorList>
            <person name="Gilroy R."/>
            <person name="Ravi A."/>
            <person name="Getino M."/>
            <person name="Pursley I."/>
            <person name="Horton D.L."/>
            <person name="Alikhan N.F."/>
            <person name="Baker D."/>
            <person name="Gharbi K."/>
            <person name="Hall N."/>
            <person name="Watson M."/>
            <person name="Adriaenssens E.M."/>
            <person name="Foster-Nyarko E."/>
            <person name="Jarju S."/>
            <person name="Secka A."/>
            <person name="Antonio M."/>
            <person name="Oren A."/>
            <person name="Chaudhuri R.R."/>
            <person name="La Ragione R."/>
            <person name="Hildebrand F."/>
            <person name="Pallen M.J."/>
        </authorList>
    </citation>
    <scope>NUCLEOTIDE SEQUENCE</scope>
    <source>
        <strain evidence="3">1345</strain>
    </source>
</reference>
<name>A0A9D1ZVC4_9FIRM</name>
<evidence type="ECO:0000313" key="4">
    <source>
        <dbReference type="Proteomes" id="UP000886750"/>
    </source>
</evidence>
<organism evidence="3 4">
    <name type="scientific">Candidatus Borkfalkia excrementigallinarum</name>
    <dbReference type="NCBI Taxonomy" id="2838506"/>
    <lineage>
        <taxon>Bacteria</taxon>
        <taxon>Bacillati</taxon>
        <taxon>Bacillota</taxon>
        <taxon>Clostridia</taxon>
        <taxon>Christensenellales</taxon>
        <taxon>Christensenellaceae</taxon>
        <taxon>Candidatus Borkfalkia</taxon>
    </lineage>
</organism>
<evidence type="ECO:0000313" key="3">
    <source>
        <dbReference type="EMBL" id="HIY96439.1"/>
    </source>
</evidence>
<feature type="transmembrane region" description="Helical" evidence="2">
    <location>
        <begin position="57"/>
        <end position="79"/>
    </location>
</feature>
<reference evidence="3" key="2">
    <citation type="submission" date="2021-04" db="EMBL/GenBank/DDBJ databases">
        <authorList>
            <person name="Gilroy R."/>
        </authorList>
    </citation>
    <scope>NUCLEOTIDE SEQUENCE</scope>
    <source>
        <strain evidence="3">1345</strain>
    </source>
</reference>
<evidence type="ECO:0000256" key="1">
    <source>
        <dbReference type="SAM" id="MobiDB-lite"/>
    </source>
</evidence>
<sequence>MKTDNSSDNKFRYSYSAPTESERREIDSIRRAYLPQSEQMSGLERLRLLDKRVKNTATAVSLIVGIAGILLFGLGMAMALSWNELVWGAVVSLVGCIPMALAYPLYRWIFKRQKAKYGEEILRLSEQLLNERGGDKQP</sequence>
<keyword evidence="2" id="KW-1133">Transmembrane helix</keyword>
<feature type="region of interest" description="Disordered" evidence="1">
    <location>
        <begin position="1"/>
        <end position="20"/>
    </location>
</feature>
<dbReference type="AlphaFoldDB" id="A0A9D1ZVC4"/>
<keyword evidence="2" id="KW-0472">Membrane</keyword>
<feature type="transmembrane region" description="Helical" evidence="2">
    <location>
        <begin position="85"/>
        <end position="106"/>
    </location>
</feature>
<dbReference type="Proteomes" id="UP000886750">
    <property type="component" value="Unassembled WGS sequence"/>
</dbReference>
<proteinExistence type="predicted"/>
<protein>
    <submittedName>
        <fullName evidence="3">Uncharacterized protein</fullName>
    </submittedName>
</protein>
<keyword evidence="2" id="KW-0812">Transmembrane</keyword>
<dbReference type="EMBL" id="DXCQ01000020">
    <property type="protein sequence ID" value="HIY96439.1"/>
    <property type="molecule type" value="Genomic_DNA"/>
</dbReference>
<accession>A0A9D1ZVC4</accession>